<accession>A0A0M3HUL8</accession>
<evidence type="ECO:0000313" key="2">
    <source>
        <dbReference type="WBParaSite" id="ALUE_0000650001-mRNA-1"/>
    </source>
</evidence>
<proteinExistence type="predicted"/>
<organism evidence="1 2">
    <name type="scientific">Ascaris lumbricoides</name>
    <name type="common">Giant roundworm</name>
    <dbReference type="NCBI Taxonomy" id="6252"/>
    <lineage>
        <taxon>Eukaryota</taxon>
        <taxon>Metazoa</taxon>
        <taxon>Ecdysozoa</taxon>
        <taxon>Nematoda</taxon>
        <taxon>Chromadorea</taxon>
        <taxon>Rhabditida</taxon>
        <taxon>Spirurina</taxon>
        <taxon>Ascaridomorpha</taxon>
        <taxon>Ascaridoidea</taxon>
        <taxon>Ascarididae</taxon>
        <taxon>Ascaris</taxon>
    </lineage>
</organism>
<dbReference type="WBParaSite" id="ALUE_0000650001-mRNA-1">
    <property type="protein sequence ID" value="ALUE_0000650001-mRNA-1"/>
    <property type="gene ID" value="ALUE_0000650001"/>
</dbReference>
<name>A0A0M3HUL8_ASCLU</name>
<sequence>MSEFFAIESQRASQQLLAKSMDCDFEAAPPVKNASLMQSFSDACFFS</sequence>
<dbReference type="Proteomes" id="UP000036681">
    <property type="component" value="Unplaced"/>
</dbReference>
<dbReference type="AlphaFoldDB" id="A0A0M3HUL8"/>
<protein>
    <submittedName>
        <fullName evidence="2">SAM-dependent methyltransferase</fullName>
    </submittedName>
</protein>
<reference evidence="2" key="1">
    <citation type="submission" date="2017-02" db="UniProtKB">
        <authorList>
            <consortium name="WormBaseParasite"/>
        </authorList>
    </citation>
    <scope>IDENTIFICATION</scope>
</reference>
<evidence type="ECO:0000313" key="1">
    <source>
        <dbReference type="Proteomes" id="UP000036681"/>
    </source>
</evidence>
<keyword evidence="1" id="KW-1185">Reference proteome</keyword>